<sequence length="255" mass="26647">MLLENKVGLVTGGGDGIGRATSIAFAKDGARVVIADVRMDKANETLDLITAAGGEAIAVNADVSQAGDVKAMVEAALDTWGTLDCVSNNAAGGVTFAMLTDMREEDWDRIQSICLRGVWLCLKYQIPAMLKTGGGAIVNIASLSGVRGEAMQSPYSAAKGGVIALTRTAAAEWARDGIRINAVNPGGILTEGIRHYFAKVPGAQEKTEAVHAMRRLGKPEEVADAVCYLVSDRASFITGTTLDVDGGIMVNPHTL</sequence>
<dbReference type="PANTHER" id="PTHR24321">
    <property type="entry name" value="DEHYDROGENASES, SHORT CHAIN"/>
    <property type="match status" value="1"/>
</dbReference>
<comment type="similarity">
    <text evidence="1">Belongs to the short-chain dehydrogenases/reductases (SDR) family.</text>
</comment>
<dbReference type="PANTHER" id="PTHR24321:SF8">
    <property type="entry name" value="ESTRADIOL 17-BETA-DEHYDROGENASE 8-RELATED"/>
    <property type="match status" value="1"/>
</dbReference>
<dbReference type="NCBIfam" id="NF005559">
    <property type="entry name" value="PRK07231.1"/>
    <property type="match status" value="1"/>
</dbReference>
<dbReference type="PRINTS" id="PR00081">
    <property type="entry name" value="GDHRDH"/>
</dbReference>
<dbReference type="PROSITE" id="PS00061">
    <property type="entry name" value="ADH_SHORT"/>
    <property type="match status" value="1"/>
</dbReference>
<evidence type="ECO:0000313" key="3">
    <source>
        <dbReference type="EMBL" id="TDG13730.1"/>
    </source>
</evidence>
<proteinExistence type="inferred from homology"/>
<evidence type="ECO:0000256" key="2">
    <source>
        <dbReference type="ARBA" id="ARBA00023002"/>
    </source>
</evidence>
<dbReference type="InterPro" id="IPR002347">
    <property type="entry name" value="SDR_fam"/>
</dbReference>
<evidence type="ECO:0000256" key="1">
    <source>
        <dbReference type="ARBA" id="ARBA00006484"/>
    </source>
</evidence>
<dbReference type="Gene3D" id="3.40.50.720">
    <property type="entry name" value="NAD(P)-binding Rossmann-like Domain"/>
    <property type="match status" value="1"/>
</dbReference>
<dbReference type="Pfam" id="PF13561">
    <property type="entry name" value="adh_short_C2"/>
    <property type="match status" value="1"/>
</dbReference>
<dbReference type="InterPro" id="IPR020904">
    <property type="entry name" value="Sc_DH/Rdtase_CS"/>
</dbReference>
<dbReference type="GO" id="GO:0047936">
    <property type="term" value="F:glucose 1-dehydrogenase [NAD(P)+] activity"/>
    <property type="evidence" value="ECO:0007669"/>
    <property type="project" value="UniProtKB-EC"/>
</dbReference>
<dbReference type="EMBL" id="SMSE01000002">
    <property type="protein sequence ID" value="TDG13730.1"/>
    <property type="molecule type" value="Genomic_DNA"/>
</dbReference>
<reference evidence="3 4" key="1">
    <citation type="submission" date="2019-03" db="EMBL/GenBank/DDBJ databases">
        <title>Seongchinamella monodicae gen. nov., sp. nov., a novel member of the Gammaproteobacteria isolated from a tidal mudflat of beach.</title>
        <authorList>
            <person name="Yang H.G."/>
            <person name="Kang J.W."/>
            <person name="Lee S.D."/>
        </authorList>
    </citation>
    <scope>NUCLEOTIDE SEQUENCE [LARGE SCALE GENOMIC DNA]</scope>
    <source>
        <strain evidence="3 4">GH4-78</strain>
    </source>
</reference>
<dbReference type="InterPro" id="IPR036291">
    <property type="entry name" value="NAD(P)-bd_dom_sf"/>
</dbReference>
<dbReference type="Proteomes" id="UP000295554">
    <property type="component" value="Unassembled WGS sequence"/>
</dbReference>
<accession>A0A4R5LSA0</accession>
<dbReference type="RefSeq" id="WP_133211986.1">
    <property type="nucleotide sequence ID" value="NZ_SMSE01000002.1"/>
</dbReference>
<dbReference type="SUPFAM" id="SSF51735">
    <property type="entry name" value="NAD(P)-binding Rossmann-fold domains"/>
    <property type="match status" value="1"/>
</dbReference>
<dbReference type="EC" id="1.1.1.47" evidence="3"/>
<protein>
    <submittedName>
        <fullName evidence="3">Glucose 1-dehydrogenase</fullName>
        <ecNumber evidence="3">1.1.1.47</ecNumber>
    </submittedName>
</protein>
<dbReference type="OrthoDB" id="9809287at2"/>
<dbReference type="FunFam" id="3.40.50.720:FF:000084">
    <property type="entry name" value="Short-chain dehydrogenase reductase"/>
    <property type="match status" value="1"/>
</dbReference>
<comment type="caution">
    <text evidence="3">The sequence shown here is derived from an EMBL/GenBank/DDBJ whole genome shotgun (WGS) entry which is preliminary data.</text>
</comment>
<organism evidence="3 4">
    <name type="scientific">Seongchinamella unica</name>
    <dbReference type="NCBI Taxonomy" id="2547392"/>
    <lineage>
        <taxon>Bacteria</taxon>
        <taxon>Pseudomonadati</taxon>
        <taxon>Pseudomonadota</taxon>
        <taxon>Gammaproteobacteria</taxon>
        <taxon>Cellvibrionales</taxon>
        <taxon>Halieaceae</taxon>
        <taxon>Seongchinamella</taxon>
    </lineage>
</organism>
<name>A0A4R5LSA0_9GAMM</name>
<evidence type="ECO:0000313" key="4">
    <source>
        <dbReference type="Proteomes" id="UP000295554"/>
    </source>
</evidence>
<gene>
    <name evidence="3" type="ORF">E2F43_09440</name>
</gene>
<keyword evidence="2 3" id="KW-0560">Oxidoreductase</keyword>
<keyword evidence="4" id="KW-1185">Reference proteome</keyword>
<dbReference type="PRINTS" id="PR00080">
    <property type="entry name" value="SDRFAMILY"/>
</dbReference>
<dbReference type="AlphaFoldDB" id="A0A4R5LSA0"/>
<dbReference type="CDD" id="cd05233">
    <property type="entry name" value="SDR_c"/>
    <property type="match status" value="1"/>
</dbReference>